<accession>A0A5D3KCH8</accession>
<dbReference type="GO" id="GO:0005694">
    <property type="term" value="C:chromosome"/>
    <property type="evidence" value="ECO:0007669"/>
    <property type="project" value="TreeGrafter"/>
</dbReference>
<dbReference type="InterPro" id="IPR050336">
    <property type="entry name" value="Chromosome_partition/occlusion"/>
</dbReference>
<evidence type="ECO:0000256" key="1">
    <source>
        <dbReference type="SAM" id="MobiDB-lite"/>
    </source>
</evidence>
<feature type="compositionally biased region" description="Polar residues" evidence="1">
    <location>
        <begin position="245"/>
        <end position="262"/>
    </location>
</feature>
<keyword evidence="4" id="KW-1185">Reference proteome</keyword>
<dbReference type="GO" id="GO:0007059">
    <property type="term" value="P:chromosome segregation"/>
    <property type="evidence" value="ECO:0007669"/>
    <property type="project" value="TreeGrafter"/>
</dbReference>
<evidence type="ECO:0000313" key="4">
    <source>
        <dbReference type="Proteomes" id="UP000324758"/>
    </source>
</evidence>
<sequence>MKSRLPQSSISHARGPVRVLGNSPAPGTSPSSVETKVQRIALSELVAGVGHRPIDIDHVEIIKESIERIGLTTPIFVVIEATGVATLIAGQHRVEAMRRLERTHIDAIVLDPNQSRNRLLTISENLHRLGYCALERAEAENEWLQASQEEAGQVAQPSGGHQPNERGISKTSRKLEVSRRELQRAQRIAGIFPEGKLRARELKLQDNQSALLRIADGKTVDEQLKIAADIVKQKKPKSRPPTTEAPPSQSRAGEQSPATQDSPAPRGLPPSDGGIPDFLKRGDPGEHFNRLVVAWNASPALQAAWADGVPAARSRFAIEVLRIVLSDSSEACHAD</sequence>
<feature type="domain" description="ParB-like N-terminal" evidence="2">
    <location>
        <begin position="38"/>
        <end position="126"/>
    </location>
</feature>
<dbReference type="Proteomes" id="UP000324758">
    <property type="component" value="Unassembled WGS sequence"/>
</dbReference>
<dbReference type="SMART" id="SM00470">
    <property type="entry name" value="ParB"/>
    <property type="match status" value="1"/>
</dbReference>
<comment type="caution">
    <text evidence="3">The sequence shown here is derived from an EMBL/GenBank/DDBJ whole genome shotgun (WGS) entry which is preliminary data.</text>
</comment>
<dbReference type="RefSeq" id="WP_148774647.1">
    <property type="nucleotide sequence ID" value="NZ_VSSS01000036.1"/>
</dbReference>
<proteinExistence type="predicted"/>
<protein>
    <recommendedName>
        <fullName evidence="2">ParB-like N-terminal domain-containing protein</fullName>
    </recommendedName>
</protein>
<name>A0A5D3KCH8_9BRAD</name>
<dbReference type="PANTHER" id="PTHR33375:SF1">
    <property type="entry name" value="CHROMOSOME-PARTITIONING PROTEIN PARB-RELATED"/>
    <property type="match status" value="1"/>
</dbReference>
<feature type="compositionally biased region" description="Polar residues" evidence="1">
    <location>
        <begin position="145"/>
        <end position="161"/>
    </location>
</feature>
<feature type="compositionally biased region" description="Polar residues" evidence="1">
    <location>
        <begin position="25"/>
        <end position="34"/>
    </location>
</feature>
<feature type="region of interest" description="Disordered" evidence="1">
    <location>
        <begin position="231"/>
        <end position="282"/>
    </location>
</feature>
<feature type="compositionally biased region" description="Polar residues" evidence="1">
    <location>
        <begin position="1"/>
        <end position="11"/>
    </location>
</feature>
<organism evidence="3 4">
    <name type="scientific">Bradyrhizobium rifense</name>
    <dbReference type="NCBI Taxonomy" id="515499"/>
    <lineage>
        <taxon>Bacteria</taxon>
        <taxon>Pseudomonadati</taxon>
        <taxon>Pseudomonadota</taxon>
        <taxon>Alphaproteobacteria</taxon>
        <taxon>Hyphomicrobiales</taxon>
        <taxon>Nitrobacteraceae</taxon>
        <taxon>Bradyrhizobium</taxon>
    </lineage>
</organism>
<gene>
    <name evidence="3" type="ORF">FXB40_23855</name>
</gene>
<evidence type="ECO:0000313" key="3">
    <source>
        <dbReference type="EMBL" id="TYL92729.1"/>
    </source>
</evidence>
<dbReference type="Gene3D" id="3.90.1530.10">
    <property type="entry name" value="Conserved hypothetical protein from pyrococcus furiosus pfu- 392566-001, ParB domain"/>
    <property type="match status" value="1"/>
</dbReference>
<dbReference type="OrthoDB" id="9800596at2"/>
<feature type="region of interest" description="Disordered" evidence="1">
    <location>
        <begin position="1"/>
        <end position="34"/>
    </location>
</feature>
<reference evidence="3 4" key="1">
    <citation type="submission" date="2019-08" db="EMBL/GenBank/DDBJ databases">
        <title>Bradyrhizobium hipponensis sp. nov., a rhizobium isolated from a Lupinus angustifolius root nodule in Tunisia.</title>
        <authorList>
            <person name="Off K."/>
            <person name="Rejili M."/>
            <person name="Mars M."/>
            <person name="Brachmann A."/>
            <person name="Marin M."/>
        </authorList>
    </citation>
    <scope>NUCLEOTIDE SEQUENCE [LARGE SCALE GENOMIC DNA]</scope>
    <source>
        <strain evidence="3 4">CTAW71</strain>
    </source>
</reference>
<evidence type="ECO:0000259" key="2">
    <source>
        <dbReference type="SMART" id="SM00470"/>
    </source>
</evidence>
<dbReference type="Pfam" id="PF02195">
    <property type="entry name" value="ParB_N"/>
    <property type="match status" value="1"/>
</dbReference>
<dbReference type="PANTHER" id="PTHR33375">
    <property type="entry name" value="CHROMOSOME-PARTITIONING PROTEIN PARB-RELATED"/>
    <property type="match status" value="1"/>
</dbReference>
<feature type="region of interest" description="Disordered" evidence="1">
    <location>
        <begin position="145"/>
        <end position="179"/>
    </location>
</feature>
<dbReference type="SUPFAM" id="SSF110849">
    <property type="entry name" value="ParB/Sulfiredoxin"/>
    <property type="match status" value="1"/>
</dbReference>
<feature type="compositionally biased region" description="Basic and acidic residues" evidence="1">
    <location>
        <begin position="163"/>
        <end position="179"/>
    </location>
</feature>
<dbReference type="InterPro" id="IPR036086">
    <property type="entry name" value="ParB/Sulfiredoxin_sf"/>
</dbReference>
<dbReference type="AlphaFoldDB" id="A0A5D3KCH8"/>
<dbReference type="InterPro" id="IPR003115">
    <property type="entry name" value="ParB_N"/>
</dbReference>
<dbReference type="EMBL" id="VSSS01000036">
    <property type="protein sequence ID" value="TYL92729.1"/>
    <property type="molecule type" value="Genomic_DNA"/>
</dbReference>